<comment type="caution">
    <text evidence="1">The sequence shown here is derived from an EMBL/GenBank/DDBJ whole genome shotgun (WGS) entry which is preliminary data.</text>
</comment>
<dbReference type="PANTHER" id="PTHR22028">
    <property type="entry name" value="SFI1 SPINDLE BODY DOMAIN-CONTAINING PROTEIN-RELATED"/>
    <property type="match status" value="1"/>
</dbReference>
<gene>
    <name evidence="1" type="ORF">GOP47_0012511</name>
</gene>
<evidence type="ECO:0000313" key="1">
    <source>
        <dbReference type="EMBL" id="KAI5072405.1"/>
    </source>
</evidence>
<dbReference type="OrthoDB" id="10567059at2759"/>
<dbReference type="PANTHER" id="PTHR22028:SF9">
    <property type="entry name" value="SFI1 SPINDLE BODY DOMAIN-CONTAINING PROTEIN"/>
    <property type="match status" value="1"/>
</dbReference>
<dbReference type="GO" id="GO:0019902">
    <property type="term" value="F:phosphatase binding"/>
    <property type="evidence" value="ECO:0007669"/>
    <property type="project" value="TreeGrafter"/>
</dbReference>
<dbReference type="InterPro" id="IPR052270">
    <property type="entry name" value="CACF_protein"/>
</dbReference>
<keyword evidence="2" id="KW-1185">Reference proteome</keyword>
<dbReference type="Proteomes" id="UP000886520">
    <property type="component" value="Chromosome 12"/>
</dbReference>
<accession>A0A9D4UQU4</accession>
<proteinExistence type="predicted"/>
<sequence>MRLLVLRLQKVVQKHLTLLCFKLLKAFAVSNTLKRRKQEAVRNFTLKSQKKRCFNAWITLYKLEHKRHEAVLKLYGMENKLNPVLFYKPVSRVQCHLPNSIRRRMCRELFCLWQKQTQQQIHNQRKLLIAERFWSLSIISTYFMHWQLGLGILQRKKHLNRVALGFWAHRRLSMSLLALKKAVVLQRTFLIMTAKRNRRLLESLFKHWHSITIEDLKELHQQALCASNKSLVLKSFRTLRNFLLRKNSSKWVNRIALCFHHDQCMYCTYKAWHDYVTLRHDKQRLKAAALTHLKRKLMRSVLTKWHLYTQSNERQESLSRVYDKKLCSRCIQIWKEHMLLSRRAQSCMNTDENEALCILSHIVALLQSQNRLLRRGFLRIMRNKRLSAKRGIKILSISRACFLYRRCIQELASAARNYIENSKERRCHICTAHVSYNDEKVERVARPAEQVLASTCDVTAGEQKFLHPNEDKNDLALLADPTMQTAEKEESAFFKAVSALPDSHNGLKALSDKLPRTREAKSVLGSYRGRPPRKTRLPPRRPLYLSHPFALERRVSDTKLIREELIWTEDLLSSFDKLKAELHQREAELAALHERHNSGDKLHADKFRFLQEKIMILHERQSILLPMVQGLASRAEALQRSFCKGTQILHLD</sequence>
<reference evidence="1" key="1">
    <citation type="submission" date="2021-01" db="EMBL/GenBank/DDBJ databases">
        <title>Adiantum capillus-veneris genome.</title>
        <authorList>
            <person name="Fang Y."/>
            <person name="Liao Q."/>
        </authorList>
    </citation>
    <scope>NUCLEOTIDE SEQUENCE</scope>
    <source>
        <strain evidence="1">H3</strain>
        <tissue evidence="1">Leaf</tissue>
    </source>
</reference>
<dbReference type="EMBL" id="JABFUD020000012">
    <property type="protein sequence ID" value="KAI5072405.1"/>
    <property type="molecule type" value="Genomic_DNA"/>
</dbReference>
<name>A0A9D4UQU4_ADICA</name>
<dbReference type="AlphaFoldDB" id="A0A9D4UQU4"/>
<evidence type="ECO:0000313" key="2">
    <source>
        <dbReference type="Proteomes" id="UP000886520"/>
    </source>
</evidence>
<organism evidence="1 2">
    <name type="scientific">Adiantum capillus-veneris</name>
    <name type="common">Maidenhair fern</name>
    <dbReference type="NCBI Taxonomy" id="13818"/>
    <lineage>
        <taxon>Eukaryota</taxon>
        <taxon>Viridiplantae</taxon>
        <taxon>Streptophyta</taxon>
        <taxon>Embryophyta</taxon>
        <taxon>Tracheophyta</taxon>
        <taxon>Polypodiopsida</taxon>
        <taxon>Polypodiidae</taxon>
        <taxon>Polypodiales</taxon>
        <taxon>Pteridineae</taxon>
        <taxon>Pteridaceae</taxon>
        <taxon>Vittarioideae</taxon>
        <taxon>Adiantum</taxon>
    </lineage>
</organism>
<protein>
    <submittedName>
        <fullName evidence="1">Uncharacterized protein</fullName>
    </submittedName>
</protein>